<dbReference type="EMBL" id="BA000002">
    <property type="protein sequence ID" value="BAA79805.1"/>
    <property type="molecule type" value="Genomic_DNA"/>
</dbReference>
<reference evidence="2 3" key="1">
    <citation type="journal article" date="1999" name="DNA Res.">
        <title>Complete genome sequence of an aerobic hyper-thermophilic crenarchaeon, Aeropyrum pernix K1.</title>
        <authorList>
            <person name="Kawarabayasi Y."/>
            <person name="Hino Y."/>
            <person name="Horikawa H."/>
            <person name="Yamazaki S."/>
            <person name="Haikawa Y."/>
            <person name="Jin-no K."/>
            <person name="Takahashi M."/>
            <person name="Sekine M."/>
            <person name="Baba S."/>
            <person name="Ankai A."/>
            <person name="Kosugi H."/>
            <person name="Hosoyama A."/>
            <person name="Fukui S."/>
            <person name="Nagai Y."/>
            <person name="Nishijima K."/>
            <person name="Nakazawa H."/>
            <person name="Takamiya M."/>
            <person name="Masuda S."/>
            <person name="Funahashi T."/>
            <person name="Tanaka T."/>
            <person name="Kudoh Y."/>
            <person name="Yamazaki J."/>
            <person name="Kushida N."/>
            <person name="Oguchi A."/>
            <person name="Aoki K."/>
            <person name="Kubota K."/>
            <person name="Nakamura Y."/>
            <person name="Nomura N."/>
            <person name="Sako Y."/>
            <person name="Kikuchi H."/>
        </authorList>
    </citation>
    <scope>NUCLEOTIDE SEQUENCE [LARGE SCALE GENOMIC DNA]</scope>
    <source>
        <strain evidence="3">ATCC 700893 / DSM 11879 / JCM 9820 / NBRC 100138 / K1</strain>
    </source>
</reference>
<protein>
    <submittedName>
        <fullName evidence="2">Uncharacterized protein</fullName>
    </submittedName>
</protein>
<feature type="transmembrane region" description="Helical" evidence="1">
    <location>
        <begin position="59"/>
        <end position="80"/>
    </location>
</feature>
<keyword evidence="1" id="KW-0812">Transmembrane</keyword>
<keyword evidence="1" id="KW-1133">Transmembrane helix</keyword>
<organism evidence="2 3">
    <name type="scientific">Aeropyrum pernix (strain ATCC 700893 / DSM 11879 / JCM 9820 / NBRC 100138 / K1)</name>
    <dbReference type="NCBI Taxonomy" id="272557"/>
    <lineage>
        <taxon>Archaea</taxon>
        <taxon>Thermoproteota</taxon>
        <taxon>Thermoprotei</taxon>
        <taxon>Desulfurococcales</taxon>
        <taxon>Desulfurococcaceae</taxon>
        <taxon>Aeropyrum</taxon>
    </lineage>
</organism>
<keyword evidence="3" id="KW-1185">Reference proteome</keyword>
<dbReference type="EnsemblBacteria" id="BAA79805">
    <property type="protein sequence ID" value="BAA79805"/>
    <property type="gene ID" value="APE_0826"/>
</dbReference>
<feature type="transmembrane region" description="Helical" evidence="1">
    <location>
        <begin position="92"/>
        <end position="111"/>
    </location>
</feature>
<dbReference type="KEGG" id="ape:APE_0826"/>
<evidence type="ECO:0000313" key="3">
    <source>
        <dbReference type="Proteomes" id="UP000002518"/>
    </source>
</evidence>
<evidence type="ECO:0000256" key="1">
    <source>
        <dbReference type="SAM" id="Phobius"/>
    </source>
</evidence>
<evidence type="ECO:0000313" key="2">
    <source>
        <dbReference type="EMBL" id="BAA79805.1"/>
    </source>
</evidence>
<accession>Q9YDU2</accession>
<gene>
    <name evidence="2" type="ordered locus">APE_0826</name>
</gene>
<dbReference type="STRING" id="272557.APE_0826"/>
<sequence>MINRSHETQRQLLTREHRNPELEGNYNPHIRSFSNHKNKIWYCYSLSILWEMMDLKPKLVSVILFVVSLVIIVVSWLLYIKGFIPLWDVTSGVLTIISVIISLFVLGAIYYQAYYTRELAQQQVIESMKPDIAASLLTLLKAVAEAKKHNYSDPFKGYIIICWGLPEAIKSRSLAITPLTSSSQGHDIFSMPRPKEALEIIKRAAETTGSTEILDRTRILLKQLDNPITEETSKTINELVGFVQKTYLVQIAEEALNLCHQKR</sequence>
<dbReference type="AlphaFoldDB" id="Q9YDU2"/>
<name>Q9YDU2_AERPE</name>
<proteinExistence type="predicted"/>
<dbReference type="Proteomes" id="UP000002518">
    <property type="component" value="Chromosome"/>
</dbReference>
<keyword evidence="1" id="KW-0472">Membrane</keyword>
<dbReference type="PIR" id="E72675">
    <property type="entry name" value="E72675"/>
</dbReference>